<sequence length="369" mass="40789">MDARTVTLSNLLETIQRRLRVEKEDLKAWKPLIKVLVGELLHLCHHGSTPSKPTEKTGKEAAPSPAATAGHTSADEASEEEFNVAPKKAVKSKRVLVDDSDDDEPSHSKTPQKKVKQADESRQKEQSDEETSDGRNKQLPMKRHKPSMSKRVVEESDDEDTGDSDDEDQPRARKHAKSTKAKSSSSRQSSEDESDSTPTKRGKRKAKGREEKTSKKRRSVPAKPTKSDVPTTPGLEALKQMAKIAGVLAPGLYRKLREADSVDEAEEILRDRLDQVNVHWSGKYPSKFDMAALKKKKDLERELDGIDPSLILDSGRSTRRSREIAPPVVTKKSIVVEDSDDGSEASFDANKFGNSDSEGNDGSDGDNEE</sequence>
<feature type="compositionally biased region" description="Acidic residues" evidence="1">
    <location>
        <begin position="155"/>
        <end position="168"/>
    </location>
</feature>
<dbReference type="VEuPathDB" id="FungiDB:AeMF1_016040"/>
<comment type="caution">
    <text evidence="2">The sequence shown here is derived from an EMBL/GenBank/DDBJ whole genome shotgun (WGS) entry which is preliminary data.</text>
</comment>
<protein>
    <recommendedName>
        <fullName evidence="4">Histone chaperone domain-containing protein</fullName>
    </recommendedName>
</protein>
<accession>A0A6G0XRL3</accession>
<organism evidence="2 3">
    <name type="scientific">Aphanomyces euteiches</name>
    <dbReference type="NCBI Taxonomy" id="100861"/>
    <lineage>
        <taxon>Eukaryota</taxon>
        <taxon>Sar</taxon>
        <taxon>Stramenopiles</taxon>
        <taxon>Oomycota</taxon>
        <taxon>Saprolegniomycetes</taxon>
        <taxon>Saprolegniales</taxon>
        <taxon>Verrucalvaceae</taxon>
        <taxon>Aphanomyces</taxon>
    </lineage>
</organism>
<feature type="region of interest" description="Disordered" evidence="1">
    <location>
        <begin position="304"/>
        <end position="369"/>
    </location>
</feature>
<dbReference type="AlphaFoldDB" id="A0A6G0XRL3"/>
<keyword evidence="3" id="KW-1185">Reference proteome</keyword>
<feature type="region of interest" description="Disordered" evidence="1">
    <location>
        <begin position="47"/>
        <end position="234"/>
    </location>
</feature>
<feature type="compositionally biased region" description="Acidic residues" evidence="1">
    <location>
        <begin position="358"/>
        <end position="369"/>
    </location>
</feature>
<evidence type="ECO:0008006" key="4">
    <source>
        <dbReference type="Google" id="ProtNLM"/>
    </source>
</evidence>
<reference evidence="2 3" key="1">
    <citation type="submission" date="2019-07" db="EMBL/GenBank/DDBJ databases">
        <title>Genomics analysis of Aphanomyces spp. identifies a new class of oomycete effector associated with host adaptation.</title>
        <authorList>
            <person name="Gaulin E."/>
        </authorList>
    </citation>
    <scope>NUCLEOTIDE SEQUENCE [LARGE SCALE GENOMIC DNA]</scope>
    <source>
        <strain evidence="2 3">ATCC 201684</strain>
    </source>
</reference>
<feature type="compositionally biased region" description="Basic and acidic residues" evidence="1">
    <location>
        <begin position="116"/>
        <end position="136"/>
    </location>
</feature>
<dbReference type="EMBL" id="VJMJ01000022">
    <property type="protein sequence ID" value="KAF0743005.1"/>
    <property type="molecule type" value="Genomic_DNA"/>
</dbReference>
<evidence type="ECO:0000256" key="1">
    <source>
        <dbReference type="SAM" id="MobiDB-lite"/>
    </source>
</evidence>
<evidence type="ECO:0000313" key="2">
    <source>
        <dbReference type="EMBL" id="KAF0743005.1"/>
    </source>
</evidence>
<evidence type="ECO:0000313" key="3">
    <source>
        <dbReference type="Proteomes" id="UP000481153"/>
    </source>
</evidence>
<proteinExistence type="predicted"/>
<dbReference type="Proteomes" id="UP000481153">
    <property type="component" value="Unassembled WGS sequence"/>
</dbReference>
<name>A0A6G0XRL3_9STRA</name>
<gene>
    <name evidence="2" type="ORF">Ae201684_002066</name>
</gene>